<accession>C6LCU1</accession>
<evidence type="ECO:0000256" key="4">
    <source>
        <dbReference type="ARBA" id="ARBA00022692"/>
    </source>
</evidence>
<dbReference type="OrthoDB" id="243547at2"/>
<keyword evidence="3" id="KW-1003">Cell membrane</keyword>
<dbReference type="Proteomes" id="UP000005561">
    <property type="component" value="Unassembled WGS sequence"/>
</dbReference>
<dbReference type="InterPro" id="IPR000917">
    <property type="entry name" value="Sulfatase_N"/>
</dbReference>
<dbReference type="AlphaFoldDB" id="C6LCU1"/>
<evidence type="ECO:0000313" key="10">
    <source>
        <dbReference type="EMBL" id="EET61755.1"/>
    </source>
</evidence>
<protein>
    <submittedName>
        <fullName evidence="10">Arylsulfatase</fullName>
        <ecNumber evidence="10">3.1.6.-</ecNumber>
    </submittedName>
</protein>
<dbReference type="Pfam" id="PF00884">
    <property type="entry name" value="Sulfatase"/>
    <property type="match status" value="1"/>
</dbReference>
<keyword evidence="10" id="KW-0378">Hydrolase</keyword>
<gene>
    <name evidence="10" type="ORF">BRYFOR_06439</name>
</gene>
<dbReference type="SUPFAM" id="SSF53649">
    <property type="entry name" value="Alkaline phosphatase-like"/>
    <property type="match status" value="1"/>
</dbReference>
<evidence type="ECO:0000256" key="1">
    <source>
        <dbReference type="ARBA" id="ARBA00004651"/>
    </source>
</evidence>
<evidence type="ECO:0000256" key="2">
    <source>
        <dbReference type="ARBA" id="ARBA00004936"/>
    </source>
</evidence>
<evidence type="ECO:0000256" key="8">
    <source>
        <dbReference type="SAM" id="Phobius"/>
    </source>
</evidence>
<comment type="pathway">
    <text evidence="2">Cell wall biogenesis; lipoteichoic acid biosynthesis.</text>
</comment>
<feature type="region of interest" description="Disordered" evidence="7">
    <location>
        <begin position="225"/>
        <end position="250"/>
    </location>
</feature>
<evidence type="ECO:0000256" key="5">
    <source>
        <dbReference type="ARBA" id="ARBA00022989"/>
    </source>
</evidence>
<name>C6LCU1_9FIRM</name>
<keyword evidence="5 8" id="KW-1133">Transmembrane helix</keyword>
<dbReference type="CDD" id="cd16015">
    <property type="entry name" value="LTA_synthase"/>
    <property type="match status" value="1"/>
</dbReference>
<feature type="transmembrane region" description="Helical" evidence="8">
    <location>
        <begin position="70"/>
        <end position="88"/>
    </location>
</feature>
<proteinExistence type="predicted"/>
<evidence type="ECO:0000256" key="3">
    <source>
        <dbReference type="ARBA" id="ARBA00022475"/>
    </source>
</evidence>
<keyword evidence="6 8" id="KW-0472">Membrane</keyword>
<reference evidence="10" key="1">
    <citation type="submission" date="2009-07" db="EMBL/GenBank/DDBJ databases">
        <authorList>
            <person name="Weinstock G."/>
            <person name="Sodergren E."/>
            <person name="Clifton S."/>
            <person name="Fulton L."/>
            <person name="Fulton B."/>
            <person name="Courtney L."/>
            <person name="Fronick C."/>
            <person name="Harrison M."/>
            <person name="Strong C."/>
            <person name="Farmer C."/>
            <person name="Delahaunty K."/>
            <person name="Markovic C."/>
            <person name="Hall O."/>
            <person name="Minx P."/>
            <person name="Tomlinson C."/>
            <person name="Mitreva M."/>
            <person name="Nelson J."/>
            <person name="Hou S."/>
            <person name="Wollam A."/>
            <person name="Pepin K.H."/>
            <person name="Johnson M."/>
            <person name="Bhonagiri V."/>
            <person name="Nash W.E."/>
            <person name="Warren W."/>
            <person name="Chinwalla A."/>
            <person name="Mardis E.R."/>
            <person name="Wilson R.K."/>
        </authorList>
    </citation>
    <scope>NUCLEOTIDE SEQUENCE [LARGE SCALE GENOMIC DNA]</scope>
    <source>
        <strain evidence="10">DSM 14469</strain>
    </source>
</reference>
<dbReference type="PANTHER" id="PTHR47371">
    <property type="entry name" value="LIPOTEICHOIC ACID SYNTHASE"/>
    <property type="match status" value="1"/>
</dbReference>
<feature type="transmembrane region" description="Helical" evidence="8">
    <location>
        <begin position="146"/>
        <end position="165"/>
    </location>
</feature>
<dbReference type="GO" id="GO:0005886">
    <property type="term" value="C:plasma membrane"/>
    <property type="evidence" value="ECO:0007669"/>
    <property type="project" value="UniProtKB-SubCell"/>
</dbReference>
<dbReference type="eggNOG" id="COG1368">
    <property type="taxonomic scope" value="Bacteria"/>
</dbReference>
<feature type="transmembrane region" description="Helical" evidence="8">
    <location>
        <begin position="113"/>
        <end position="134"/>
    </location>
</feature>
<evidence type="ECO:0000256" key="7">
    <source>
        <dbReference type="SAM" id="MobiDB-lite"/>
    </source>
</evidence>
<dbReference type="InterPro" id="IPR050448">
    <property type="entry name" value="OpgB/LTA_synthase_biosynth"/>
</dbReference>
<dbReference type="InterPro" id="IPR017850">
    <property type="entry name" value="Alkaline_phosphatase_core_sf"/>
</dbReference>
<keyword evidence="4 8" id="KW-0812">Transmembrane</keyword>
<organism evidence="10 11">
    <name type="scientific">Marvinbryantia formatexigens DSM 14469</name>
    <dbReference type="NCBI Taxonomy" id="478749"/>
    <lineage>
        <taxon>Bacteria</taxon>
        <taxon>Bacillati</taxon>
        <taxon>Bacillota</taxon>
        <taxon>Clostridia</taxon>
        <taxon>Lachnospirales</taxon>
        <taxon>Lachnospiraceae</taxon>
        <taxon>Marvinbryantia</taxon>
    </lineage>
</organism>
<dbReference type="RefSeq" id="WP_006861233.1">
    <property type="nucleotide sequence ID" value="NZ_ACCL02000005.1"/>
</dbReference>
<feature type="domain" description="Sulfatase N-terminal" evidence="9">
    <location>
        <begin position="259"/>
        <end position="553"/>
    </location>
</feature>
<sequence length="625" mass="69849">MKKVFNFKIKAGWANALVLALMPPLTLCCLEFYTHVPWDLTVPIFLLNLLFYYLLFAVCSFVFGSTAVGYAVAPLFPMLFGLINYFVVDFRSSPIVPWDLYSLGTAVSVAGNYSYTISARLVLVVLGFLLIAFLGSRTSVRLRKPVVRIAGAAALVLSIAVWVQAIGTDTAVSVFGLDTTLFTPNVLYRNNGLTVGFLGNLKYMKVQKPEGYTAQRAEEIAAPYKEDGQDASGAQTEPEDEASAAQTGTLAAQETADMPNVIVIMNEAFSDLSVFGDFETDYDYMPFIHSLEENVIKGNCYVSVKGGNTANSEYEFLTGDSMAFLPAGSVPYQQYIKKDMPSLASYLGSLGYRTTAIHPYNASGWDRDDVYPRLGFDNMLFKNDFSNPLLIRNYVSDNSAFTKIIELYEEKQADEPMFVFEVTMQNHGGYSKDVEGFEESVHLTDLENKTTSVRAAEKYLTLMLESDRAFEMLVNYFAGQEEDTIILMFGDHQPSDYVTNTILRLLGLEREGSDEVYFNNYIVPYIMWANFDLDGETEGEDTSLNYLGGMLLEKAGLPLTGYQKYLQELQVTVPVITANMIMTEDGVRYRYDDGEELVSSLLEDYHMLMYNHLADSTNLVSGFFD</sequence>
<evidence type="ECO:0000259" key="9">
    <source>
        <dbReference type="Pfam" id="PF00884"/>
    </source>
</evidence>
<dbReference type="EMBL" id="ACCL02000005">
    <property type="protein sequence ID" value="EET61755.1"/>
    <property type="molecule type" value="Genomic_DNA"/>
</dbReference>
<dbReference type="EC" id="3.1.6.-" evidence="10"/>
<keyword evidence="11" id="KW-1185">Reference proteome</keyword>
<feature type="transmembrane region" description="Helical" evidence="8">
    <location>
        <begin position="44"/>
        <end position="63"/>
    </location>
</feature>
<evidence type="ECO:0000256" key="6">
    <source>
        <dbReference type="ARBA" id="ARBA00023136"/>
    </source>
</evidence>
<comment type="caution">
    <text evidence="10">The sequence shown here is derived from an EMBL/GenBank/DDBJ whole genome shotgun (WGS) entry which is preliminary data.</text>
</comment>
<comment type="subcellular location">
    <subcellularLocation>
        <location evidence="1">Cell membrane</location>
        <topology evidence="1">Multi-pass membrane protein</topology>
    </subcellularLocation>
</comment>
<dbReference type="PANTHER" id="PTHR47371:SF3">
    <property type="entry name" value="PHOSPHOGLYCEROL TRANSFERASE I"/>
    <property type="match status" value="1"/>
</dbReference>
<dbReference type="STRING" id="168384.SAMN05660368_00021"/>
<evidence type="ECO:0000313" key="11">
    <source>
        <dbReference type="Proteomes" id="UP000005561"/>
    </source>
</evidence>
<dbReference type="GO" id="GO:0016787">
    <property type="term" value="F:hydrolase activity"/>
    <property type="evidence" value="ECO:0007669"/>
    <property type="project" value="UniProtKB-KW"/>
</dbReference>
<dbReference type="Gene3D" id="3.40.720.10">
    <property type="entry name" value="Alkaline Phosphatase, subunit A"/>
    <property type="match status" value="1"/>
</dbReference>